<dbReference type="SUPFAM" id="SSF102114">
    <property type="entry name" value="Radical SAM enzymes"/>
    <property type="match status" value="1"/>
</dbReference>
<dbReference type="RefSeq" id="WP_005435035.1">
    <property type="nucleotide sequence ID" value="NZ_JH815516.1"/>
</dbReference>
<protein>
    <submittedName>
        <fullName evidence="14">23S rRNA methyltransferase</fullName>
    </submittedName>
</protein>
<dbReference type="PANTHER" id="PTHR30544:SF5">
    <property type="entry name" value="RADICAL SAM CORE DOMAIN-CONTAINING PROTEIN"/>
    <property type="match status" value="1"/>
</dbReference>
<reference evidence="14 15" key="1">
    <citation type="submission" date="2012-05" db="EMBL/GenBank/DDBJ databases">
        <title>The Genome Sequence of Sutterella wadsworthensis 2_1_59BFAA.</title>
        <authorList>
            <consortium name="The Broad Institute Genome Sequencing Platform"/>
            <person name="Earl A."/>
            <person name="Ward D."/>
            <person name="Feldgarden M."/>
            <person name="Gevers D."/>
            <person name="Daigneault M."/>
            <person name="Strauss J."/>
            <person name="Allen-Vercoe E."/>
            <person name="Walker B."/>
            <person name="Young S.K."/>
            <person name="Zeng Q."/>
            <person name="Gargeya S."/>
            <person name="Fitzgerald M."/>
            <person name="Haas B."/>
            <person name="Abouelleil A."/>
            <person name="Alvarado L."/>
            <person name="Arachchi H.M."/>
            <person name="Berlin A.M."/>
            <person name="Chapman S.B."/>
            <person name="Goldberg J."/>
            <person name="Griggs A."/>
            <person name="Gujja S."/>
            <person name="Hansen M."/>
            <person name="Howarth C."/>
            <person name="Imamovic A."/>
            <person name="Larimer J."/>
            <person name="McCowen C."/>
            <person name="Montmayeur A."/>
            <person name="Murphy C."/>
            <person name="Neiman D."/>
            <person name="Pearson M."/>
            <person name="Priest M."/>
            <person name="Roberts A."/>
            <person name="Saif S."/>
            <person name="Shea T."/>
            <person name="Sisk P."/>
            <person name="Sykes S."/>
            <person name="Wortman J."/>
            <person name="Nusbaum C."/>
            <person name="Birren B."/>
        </authorList>
    </citation>
    <scope>NUCLEOTIDE SEQUENCE [LARGE SCALE GENOMIC DNA]</scope>
    <source>
        <strain evidence="14 15">2_1_59BFAA</strain>
    </source>
</reference>
<evidence type="ECO:0000256" key="4">
    <source>
        <dbReference type="ARBA" id="ARBA00022485"/>
    </source>
</evidence>
<dbReference type="SFLD" id="SFLDG01062">
    <property type="entry name" value="methyltransferase_(Class_A)"/>
    <property type="match status" value="1"/>
</dbReference>
<dbReference type="Gene3D" id="3.20.20.70">
    <property type="entry name" value="Aldolase class I"/>
    <property type="match status" value="1"/>
</dbReference>
<dbReference type="InterPro" id="IPR040072">
    <property type="entry name" value="Methyltransferase_A"/>
</dbReference>
<dbReference type="STRING" id="742823.HMPREF9465_01155"/>
<proteinExistence type="inferred from homology"/>
<keyword evidence="9" id="KW-0479">Metal-binding</keyword>
<comment type="similarity">
    <text evidence="3">Belongs to the radical SAM superfamily. RlmN family.</text>
</comment>
<evidence type="ECO:0000256" key="8">
    <source>
        <dbReference type="ARBA" id="ARBA00022691"/>
    </source>
</evidence>
<evidence type="ECO:0000313" key="14">
    <source>
        <dbReference type="EMBL" id="EKB31050.1"/>
    </source>
</evidence>
<dbReference type="HOGENOM" id="CLU_029101_3_3_4"/>
<evidence type="ECO:0000256" key="10">
    <source>
        <dbReference type="ARBA" id="ARBA00023004"/>
    </source>
</evidence>
<sequence length="340" mass="37203">MARGPHLSELAAEWQALGAKPQHVRRIFLAWAGLAPWEARKGESFPKAVAEALPDIRERLDRLSHALPVRSAEAETVKLILGLEDGECVESVLLPRQGLCVSTQVGCAVGCVFCMTGKGGLVRQLSSAEIVAQYCEARRVRSDVRKIVLMGMGEPSHNLDAVCEAVEFFGNVCGLAHKDIVVSTVGDHRLFDRLPALSVRPALALSLHTTDNALRRKLLTNSKDIPVETLLERTLDYADETGYPAQIEWTLMAGINDAPEQVERLADLIEGRYAMVNFIAVNPVEGSGFRRPESAHMQDLITILRRRGTVATLRDSAAQDIEGGCGQLRARVIGIRKEQA</sequence>
<dbReference type="GO" id="GO:0005737">
    <property type="term" value="C:cytoplasm"/>
    <property type="evidence" value="ECO:0007669"/>
    <property type="project" value="UniProtKB-SubCell"/>
</dbReference>
<dbReference type="InterPro" id="IPR007197">
    <property type="entry name" value="rSAM"/>
</dbReference>
<evidence type="ECO:0000256" key="2">
    <source>
        <dbReference type="ARBA" id="ARBA00004496"/>
    </source>
</evidence>
<organism evidence="14 15">
    <name type="scientific">Sutterella wadsworthensis 2_1_59BFAA</name>
    <dbReference type="NCBI Taxonomy" id="742823"/>
    <lineage>
        <taxon>Bacteria</taxon>
        <taxon>Pseudomonadati</taxon>
        <taxon>Pseudomonadota</taxon>
        <taxon>Betaproteobacteria</taxon>
        <taxon>Burkholderiales</taxon>
        <taxon>Sutterellaceae</taxon>
        <taxon>Sutterella</taxon>
    </lineage>
</organism>
<evidence type="ECO:0000256" key="7">
    <source>
        <dbReference type="ARBA" id="ARBA00022679"/>
    </source>
</evidence>
<evidence type="ECO:0000259" key="13">
    <source>
        <dbReference type="PROSITE" id="PS51918"/>
    </source>
</evidence>
<dbReference type="GO" id="GO:0046872">
    <property type="term" value="F:metal ion binding"/>
    <property type="evidence" value="ECO:0007669"/>
    <property type="project" value="UniProtKB-KW"/>
</dbReference>
<dbReference type="PANTHER" id="PTHR30544">
    <property type="entry name" value="23S RRNA METHYLTRANSFERASE"/>
    <property type="match status" value="1"/>
</dbReference>
<keyword evidence="5" id="KW-0963">Cytoplasm</keyword>
<comment type="cofactor">
    <cofactor evidence="1">
        <name>[4Fe-4S] cluster</name>
        <dbReference type="ChEBI" id="CHEBI:49883"/>
    </cofactor>
</comment>
<name>K1JHC3_9BURK</name>
<comment type="caution">
    <text evidence="14">The sequence shown here is derived from an EMBL/GenBank/DDBJ whole genome shotgun (WGS) entry which is preliminary data.</text>
</comment>
<keyword evidence="6 14" id="KW-0489">Methyltransferase</keyword>
<dbReference type="OrthoDB" id="9793973at2"/>
<dbReference type="CDD" id="cd01335">
    <property type="entry name" value="Radical_SAM"/>
    <property type="match status" value="1"/>
</dbReference>
<dbReference type="EMBL" id="ADMG01000031">
    <property type="protein sequence ID" value="EKB31050.1"/>
    <property type="molecule type" value="Genomic_DNA"/>
</dbReference>
<dbReference type="GO" id="GO:0008173">
    <property type="term" value="F:RNA methyltransferase activity"/>
    <property type="evidence" value="ECO:0007669"/>
    <property type="project" value="InterPro"/>
</dbReference>
<dbReference type="InterPro" id="IPR058240">
    <property type="entry name" value="rSAM_sf"/>
</dbReference>
<dbReference type="AlphaFoldDB" id="K1JHC3"/>
<dbReference type="GO" id="GO:0030488">
    <property type="term" value="P:tRNA methylation"/>
    <property type="evidence" value="ECO:0007669"/>
    <property type="project" value="TreeGrafter"/>
</dbReference>
<evidence type="ECO:0000256" key="1">
    <source>
        <dbReference type="ARBA" id="ARBA00001966"/>
    </source>
</evidence>
<dbReference type="Pfam" id="PF04055">
    <property type="entry name" value="Radical_SAM"/>
    <property type="match status" value="1"/>
</dbReference>
<dbReference type="eggNOG" id="COG0820">
    <property type="taxonomic scope" value="Bacteria"/>
</dbReference>
<evidence type="ECO:0000256" key="11">
    <source>
        <dbReference type="ARBA" id="ARBA00023014"/>
    </source>
</evidence>
<dbReference type="Proteomes" id="UP000005835">
    <property type="component" value="Unassembled WGS sequence"/>
</dbReference>
<keyword evidence="10" id="KW-0408">Iron</keyword>
<accession>K1JHC3</accession>
<keyword evidence="12" id="KW-1015">Disulfide bond</keyword>
<keyword evidence="7 14" id="KW-0808">Transferase</keyword>
<dbReference type="SFLD" id="SFLDF00275">
    <property type="entry name" value="adenosine_C2_methyltransferase"/>
    <property type="match status" value="1"/>
</dbReference>
<keyword evidence="4" id="KW-0004">4Fe-4S</keyword>
<evidence type="ECO:0000256" key="9">
    <source>
        <dbReference type="ARBA" id="ARBA00022723"/>
    </source>
</evidence>
<keyword evidence="8" id="KW-0949">S-adenosyl-L-methionine</keyword>
<dbReference type="PATRIC" id="fig|742823.3.peg.1145"/>
<evidence type="ECO:0000256" key="12">
    <source>
        <dbReference type="ARBA" id="ARBA00023157"/>
    </source>
</evidence>
<dbReference type="SFLD" id="SFLDS00029">
    <property type="entry name" value="Radical_SAM"/>
    <property type="match status" value="1"/>
</dbReference>
<evidence type="ECO:0000256" key="5">
    <source>
        <dbReference type="ARBA" id="ARBA00022490"/>
    </source>
</evidence>
<dbReference type="InterPro" id="IPR013785">
    <property type="entry name" value="Aldolase_TIM"/>
</dbReference>
<evidence type="ECO:0000256" key="6">
    <source>
        <dbReference type="ARBA" id="ARBA00022603"/>
    </source>
</evidence>
<evidence type="ECO:0000313" key="15">
    <source>
        <dbReference type="Proteomes" id="UP000005835"/>
    </source>
</evidence>
<evidence type="ECO:0000256" key="3">
    <source>
        <dbReference type="ARBA" id="ARBA00007544"/>
    </source>
</evidence>
<dbReference type="InterPro" id="IPR004383">
    <property type="entry name" value="rRNA_lsu_MTrfase_RlmN/Cfr"/>
</dbReference>
<dbReference type="GO" id="GO:0070475">
    <property type="term" value="P:rRNA base methylation"/>
    <property type="evidence" value="ECO:0007669"/>
    <property type="project" value="TreeGrafter"/>
</dbReference>
<keyword evidence="11" id="KW-0411">Iron-sulfur</keyword>
<dbReference type="PROSITE" id="PS51918">
    <property type="entry name" value="RADICAL_SAM"/>
    <property type="match status" value="1"/>
</dbReference>
<gene>
    <name evidence="14" type="ORF">HMPREF9465_01155</name>
</gene>
<dbReference type="GO" id="GO:0051539">
    <property type="term" value="F:4 iron, 4 sulfur cluster binding"/>
    <property type="evidence" value="ECO:0007669"/>
    <property type="project" value="UniProtKB-KW"/>
</dbReference>
<feature type="domain" description="Radical SAM core" evidence="13">
    <location>
        <begin position="93"/>
        <end position="320"/>
    </location>
</feature>
<keyword evidence="15" id="KW-1185">Reference proteome</keyword>
<comment type="subcellular location">
    <subcellularLocation>
        <location evidence="2">Cytoplasm</location>
    </subcellularLocation>
</comment>